<dbReference type="GO" id="GO:0005509">
    <property type="term" value="F:calcium ion binding"/>
    <property type="evidence" value="ECO:0007669"/>
    <property type="project" value="InterPro"/>
</dbReference>
<keyword evidence="5 12" id="KW-0479">Metal-binding</keyword>
<evidence type="ECO:0000256" key="3">
    <source>
        <dbReference type="ARBA" id="ARBA00013278"/>
    </source>
</evidence>
<reference evidence="17 18" key="1">
    <citation type="journal article" date="2013" name="Proc. Natl. Acad. Sci. U.S.A.">
        <title>The king cobra genome reveals dynamic gene evolution and adaptation in the snake venom system.</title>
        <authorList>
            <person name="Vonk F.J."/>
            <person name="Casewell N.R."/>
            <person name="Henkel C.V."/>
            <person name="Heimberg A.M."/>
            <person name="Jansen H.J."/>
            <person name="McCleary R.J."/>
            <person name="Kerkkamp H.M."/>
            <person name="Vos R.A."/>
            <person name="Guerreiro I."/>
            <person name="Calvete J.J."/>
            <person name="Wuster W."/>
            <person name="Woods A.E."/>
            <person name="Logan J.M."/>
            <person name="Harrison R.A."/>
            <person name="Castoe T.A."/>
            <person name="de Koning A.P."/>
            <person name="Pollock D.D."/>
            <person name="Yandell M."/>
            <person name="Calderon D."/>
            <person name="Renjifo C."/>
            <person name="Currier R.B."/>
            <person name="Salgado D."/>
            <person name="Pla D."/>
            <person name="Sanz L."/>
            <person name="Hyder A.S."/>
            <person name="Ribeiro J.M."/>
            <person name="Arntzen J.W."/>
            <person name="van den Thillart G.E."/>
            <person name="Boetzer M."/>
            <person name="Pirovano W."/>
            <person name="Dirks R.P."/>
            <person name="Spaink H.P."/>
            <person name="Duboule D."/>
            <person name="McGlinn E."/>
            <person name="Kini R.M."/>
            <person name="Richardson M.K."/>
        </authorList>
    </citation>
    <scope>NUCLEOTIDE SEQUENCE</scope>
    <source>
        <tissue evidence="17">Blood</tissue>
    </source>
</reference>
<dbReference type="Gene3D" id="1.20.90.10">
    <property type="entry name" value="Phospholipase A2 domain"/>
    <property type="match status" value="2"/>
</dbReference>
<comment type="catalytic activity">
    <reaction evidence="1">
        <text>a 1,2-diacyl-sn-glycero-3-phosphocholine + H2O = a 1-acyl-sn-glycero-3-phosphocholine + a fatty acid + H(+)</text>
        <dbReference type="Rhea" id="RHEA:15801"/>
        <dbReference type="ChEBI" id="CHEBI:15377"/>
        <dbReference type="ChEBI" id="CHEBI:15378"/>
        <dbReference type="ChEBI" id="CHEBI:28868"/>
        <dbReference type="ChEBI" id="CHEBI:57643"/>
        <dbReference type="ChEBI" id="CHEBI:58168"/>
        <dbReference type="EC" id="3.1.1.4"/>
    </reaction>
</comment>
<comment type="caution">
    <text evidence="17">The sequence shown here is derived from an EMBL/GenBank/DDBJ whole genome shotgun (WGS) entry which is preliminary data.</text>
</comment>
<feature type="active site" evidence="11">
    <location>
        <position position="755"/>
    </location>
</feature>
<evidence type="ECO:0000313" key="18">
    <source>
        <dbReference type="Proteomes" id="UP000018936"/>
    </source>
</evidence>
<dbReference type="PANTHER" id="PTHR11716:SF1">
    <property type="entry name" value="OTOCONIN-90"/>
    <property type="match status" value="1"/>
</dbReference>
<dbReference type="SMART" id="SM00085">
    <property type="entry name" value="PA2c"/>
    <property type="match status" value="2"/>
</dbReference>
<keyword evidence="8" id="KW-0442">Lipid degradation</keyword>
<feature type="binding site" evidence="12">
    <location>
        <position position="735"/>
    </location>
    <ligand>
        <name>Ca(2+)</name>
        <dbReference type="ChEBI" id="CHEBI:29108"/>
    </ligand>
</feature>
<evidence type="ECO:0000256" key="15">
    <source>
        <dbReference type="SAM" id="MobiDB-lite"/>
    </source>
</evidence>
<evidence type="ECO:0000256" key="7">
    <source>
        <dbReference type="ARBA" id="ARBA00022837"/>
    </source>
</evidence>
<dbReference type="PRINTS" id="PR00389">
    <property type="entry name" value="PHPHLIPASEA2"/>
</dbReference>
<dbReference type="SUPFAM" id="SSF48619">
    <property type="entry name" value="Phospholipase A2, PLA2"/>
    <property type="match status" value="2"/>
</dbReference>
<comment type="cofactor">
    <cofactor evidence="12">
        <name>Ca(2+)</name>
        <dbReference type="ChEBI" id="CHEBI:29108"/>
    </cofactor>
    <text evidence="12">Binds 1 Ca(2+) ion per subunit.</text>
</comment>
<dbReference type="InterPro" id="IPR041798">
    <property type="entry name" value="Otoconin-90"/>
</dbReference>
<dbReference type="InterPro" id="IPR036444">
    <property type="entry name" value="PLipase_A2_dom_sf"/>
</dbReference>
<keyword evidence="10 13" id="KW-1015">Disulfide bond</keyword>
<evidence type="ECO:0000256" key="11">
    <source>
        <dbReference type="PIRSR" id="PIRSR601211-1"/>
    </source>
</evidence>
<feature type="compositionally biased region" description="Basic residues" evidence="15">
    <location>
        <begin position="869"/>
        <end position="883"/>
    </location>
</feature>
<feature type="disulfide bond" evidence="13">
    <location>
        <begin position="758"/>
        <end position="799"/>
    </location>
</feature>
<dbReference type="GO" id="GO:0005576">
    <property type="term" value="C:extracellular region"/>
    <property type="evidence" value="ECO:0007669"/>
    <property type="project" value="UniProtKB-SubCell"/>
</dbReference>
<name>V8NC39_OPHHA</name>
<dbReference type="PANTHER" id="PTHR11716">
    <property type="entry name" value="PHOSPHOLIPASE A2 FAMILY MEMBER"/>
    <property type="match status" value="1"/>
</dbReference>
<keyword evidence="7 12" id="KW-0106">Calcium</keyword>
<comment type="similarity">
    <text evidence="14">Belongs to the phospholipase A2 family.</text>
</comment>
<feature type="region of interest" description="Disordered" evidence="15">
    <location>
        <begin position="835"/>
        <end position="890"/>
    </location>
</feature>
<feature type="disulfide bond" evidence="13">
    <location>
        <begin position="736"/>
        <end position="752"/>
    </location>
</feature>
<dbReference type="EMBL" id="AZIM01005847">
    <property type="protein sequence ID" value="ETE59137.1"/>
    <property type="molecule type" value="Genomic_DNA"/>
</dbReference>
<comment type="subcellular location">
    <subcellularLocation>
        <location evidence="2">Secreted</location>
    </subcellularLocation>
</comment>
<gene>
    <name evidence="17" type="primary">OC90</name>
    <name evidence="17" type="ORF">L345_15136</name>
</gene>
<keyword evidence="6" id="KW-0378">Hydrolase</keyword>
<dbReference type="Proteomes" id="UP000018936">
    <property type="component" value="Unassembled WGS sequence"/>
</dbReference>
<evidence type="ECO:0000256" key="12">
    <source>
        <dbReference type="PIRSR" id="PIRSR601211-2"/>
    </source>
</evidence>
<feature type="non-terminal residue" evidence="17">
    <location>
        <position position="1"/>
    </location>
</feature>
<feature type="domain" description="Phospholipase A2-like central" evidence="16">
    <location>
        <begin position="710"/>
        <end position="825"/>
    </location>
</feature>
<dbReference type="InterPro" id="IPR033113">
    <property type="entry name" value="PLA2_histidine"/>
</dbReference>
<dbReference type="InterPro" id="IPR001211">
    <property type="entry name" value="PLA2"/>
</dbReference>
<evidence type="ECO:0000256" key="5">
    <source>
        <dbReference type="ARBA" id="ARBA00022723"/>
    </source>
</evidence>
<evidence type="ECO:0000256" key="8">
    <source>
        <dbReference type="ARBA" id="ARBA00022963"/>
    </source>
</evidence>
<evidence type="ECO:0000259" key="16">
    <source>
        <dbReference type="SMART" id="SM00085"/>
    </source>
</evidence>
<dbReference type="GO" id="GO:0016042">
    <property type="term" value="P:lipid catabolic process"/>
    <property type="evidence" value="ECO:0007669"/>
    <property type="project" value="UniProtKB-KW"/>
</dbReference>
<evidence type="ECO:0000256" key="4">
    <source>
        <dbReference type="ARBA" id="ARBA00022525"/>
    </source>
</evidence>
<dbReference type="Pfam" id="PF00068">
    <property type="entry name" value="Phospholip_A2_1"/>
    <property type="match status" value="2"/>
</dbReference>
<dbReference type="GO" id="GO:0005543">
    <property type="term" value="F:phospholipid binding"/>
    <property type="evidence" value="ECO:0007669"/>
    <property type="project" value="TreeGrafter"/>
</dbReference>
<evidence type="ECO:0000256" key="2">
    <source>
        <dbReference type="ARBA" id="ARBA00004613"/>
    </source>
</evidence>
<feature type="disulfide bond" evidence="13">
    <location>
        <begin position="786"/>
        <end position="797"/>
    </location>
</feature>
<organism evidence="17 18">
    <name type="scientific">Ophiophagus hannah</name>
    <name type="common">King cobra</name>
    <name type="synonym">Naja hannah</name>
    <dbReference type="NCBI Taxonomy" id="8665"/>
    <lineage>
        <taxon>Eukaryota</taxon>
        <taxon>Metazoa</taxon>
        <taxon>Chordata</taxon>
        <taxon>Craniata</taxon>
        <taxon>Vertebrata</taxon>
        <taxon>Euteleostomi</taxon>
        <taxon>Lepidosauria</taxon>
        <taxon>Squamata</taxon>
        <taxon>Bifurcata</taxon>
        <taxon>Unidentata</taxon>
        <taxon>Episquamata</taxon>
        <taxon>Toxicofera</taxon>
        <taxon>Serpentes</taxon>
        <taxon>Colubroidea</taxon>
        <taxon>Elapidae</taxon>
        <taxon>Elapinae</taxon>
        <taxon>Ophiophagus</taxon>
    </lineage>
</organism>
<dbReference type="OrthoDB" id="8856917at2759"/>
<dbReference type="PROSITE" id="PS00119">
    <property type="entry name" value="PA2_ASP"/>
    <property type="match status" value="1"/>
</dbReference>
<keyword evidence="18" id="KW-1185">Reference proteome</keyword>
<feature type="disulfide bond" evidence="13">
    <location>
        <begin position="767"/>
        <end position="792"/>
    </location>
</feature>
<feature type="active site" evidence="11">
    <location>
        <position position="800"/>
    </location>
</feature>
<protein>
    <recommendedName>
        <fullName evidence="3">phospholipase A2</fullName>
        <ecNumber evidence="3">3.1.1.4</ecNumber>
    </recommendedName>
</protein>
<dbReference type="GO" id="GO:0047498">
    <property type="term" value="F:calcium-dependent phospholipase A2 activity"/>
    <property type="evidence" value="ECO:0007669"/>
    <property type="project" value="TreeGrafter"/>
</dbReference>
<keyword evidence="4" id="KW-0964">Secreted</keyword>
<proteinExistence type="inferred from homology"/>
<dbReference type="AlphaFoldDB" id="V8NC39"/>
<dbReference type="InterPro" id="IPR033112">
    <property type="entry name" value="PLA2_Asp_AS"/>
</dbReference>
<evidence type="ECO:0000313" key="17">
    <source>
        <dbReference type="EMBL" id="ETE59137.1"/>
    </source>
</evidence>
<dbReference type="GO" id="GO:0006644">
    <property type="term" value="P:phospholipid metabolic process"/>
    <property type="evidence" value="ECO:0007669"/>
    <property type="project" value="InterPro"/>
</dbReference>
<evidence type="ECO:0000256" key="6">
    <source>
        <dbReference type="ARBA" id="ARBA00022801"/>
    </source>
</evidence>
<dbReference type="GO" id="GO:0050482">
    <property type="term" value="P:arachidonate secretion"/>
    <property type="evidence" value="ECO:0007669"/>
    <property type="project" value="InterPro"/>
</dbReference>
<evidence type="ECO:0000256" key="1">
    <source>
        <dbReference type="ARBA" id="ARBA00001604"/>
    </source>
</evidence>
<dbReference type="PROSITE" id="PS00118">
    <property type="entry name" value="PA2_HIS"/>
    <property type="match status" value="1"/>
</dbReference>
<feature type="binding site" evidence="12">
    <location>
        <position position="737"/>
    </location>
    <ligand>
        <name>Ca(2+)</name>
        <dbReference type="ChEBI" id="CHEBI:29108"/>
    </ligand>
</feature>
<accession>V8NC39</accession>
<evidence type="ECO:0000256" key="9">
    <source>
        <dbReference type="ARBA" id="ARBA00023098"/>
    </source>
</evidence>
<sequence length="890" mass="98659">IIKLTGFQPGSLSSPGCPADRQRVQEFVNSCSQLQSQLPISLGKKLWVVVQFKPTYIQRAASTKRENKKEEQVVVMATAVSQSNDTDCIYICVMSGRIASKLSTWTQTGALKEDLLLTKQPNWLKPGKAEGPEVPLVQASWWLKINASKESGPSSTKTTLARSSAASIEVSSTSSRFLPAHTQRIPLQAKTIVVKEDETIPQQFTIWQNSATLKSSPGLSPQISSWLQTNASTGSNIAPTLPSISSSPLIQSDFLSMTWPAPTMGIPSPLASPSTEEKPVALKPHPPSKCTQVIKKGNFVTVPPLTVQKLNPCVMELCKFYQRCFCTRDRSYSRDHAMRELLPIFGKTCHSKQQARLNNHLSVRLMAATKQNDIRSDNITFFNGVFENVESVALFFDCLGSHFTWLQSVFTSFPPLLNFVSRMKCVTGICPRDFEDYGCACQFEMEGFPVDEFCGYSETLGSQTVFPSDILVFSFSSGISCCFQHRKCYEEAAEEECTWDPTKITMNISCLTKNITCGSEDSCEHLLCNCDKEAIECFLHSPVNSSLNNFDASLCSSVVTETSSVKIHTTVPASELQHLRPKEIQLTDRILADVTPQPTTGAPVMIPGAENVPQESSDLPLNNQERFSSDAESSGVLEIFRGGAVTQKDATVAFDNSELRGHLFKIAGEEPVTFSTTVPEESPSPEESFREVCDRFSFLQWGDNGKLKQEFPQLGEMLYCLTNRCPEEFELYGCFCGQEGRGHPTDELDRCCFSHQCCLEQIKRLGCQPEKKSRSEVVCFDHTPTCVGWTLCENLLCSCDKAAAECMAAAPFNESWRLSGRQACQEDKLACRWAGRVRPPSSPPRGARTSSEEEESSSEEANAAQPLLRRGKRAIRNGRRRSRIVPLQTR</sequence>
<evidence type="ECO:0000256" key="13">
    <source>
        <dbReference type="PIRSR" id="PIRSR601211-3"/>
    </source>
</evidence>
<dbReference type="CDD" id="cd04707">
    <property type="entry name" value="otoconin_90"/>
    <property type="match status" value="1"/>
</dbReference>
<feature type="disulfide bond" evidence="13">
    <location>
        <begin position="751"/>
        <end position="806"/>
    </location>
</feature>
<feature type="domain" description="Phospholipase A2-like central" evidence="16">
    <location>
        <begin position="415"/>
        <end position="556"/>
    </location>
</feature>
<dbReference type="EC" id="3.1.1.4" evidence="3"/>
<feature type="compositionally biased region" description="Low complexity" evidence="15">
    <location>
        <begin position="836"/>
        <end position="849"/>
    </location>
</feature>
<keyword evidence="9" id="KW-0443">Lipid metabolism</keyword>
<dbReference type="InterPro" id="IPR016090">
    <property type="entry name" value="PLA2-like_dom"/>
</dbReference>
<evidence type="ECO:0000256" key="14">
    <source>
        <dbReference type="RuleBase" id="RU003654"/>
    </source>
</evidence>
<evidence type="ECO:0000256" key="10">
    <source>
        <dbReference type="ARBA" id="ARBA00023157"/>
    </source>
</evidence>